<dbReference type="SUPFAM" id="SSF55874">
    <property type="entry name" value="ATPase domain of HSP90 chaperone/DNA topoisomerase II/histidine kinase"/>
    <property type="match status" value="1"/>
</dbReference>
<dbReference type="InterPro" id="IPR003594">
    <property type="entry name" value="HATPase_dom"/>
</dbReference>
<dbReference type="InterPro" id="IPR036890">
    <property type="entry name" value="HATPase_C_sf"/>
</dbReference>
<dbReference type="SMART" id="SM00387">
    <property type="entry name" value="HATPase_c"/>
    <property type="match status" value="1"/>
</dbReference>
<gene>
    <name evidence="6" type="ORF">SAMN05192589_12236</name>
</gene>
<evidence type="ECO:0000256" key="4">
    <source>
        <dbReference type="SAM" id="MobiDB-lite"/>
    </source>
</evidence>
<comment type="catalytic activity">
    <reaction evidence="1">
        <text>ATP + protein L-histidine = ADP + protein N-phospho-L-histidine.</text>
        <dbReference type="EC" id="2.7.13.3"/>
    </reaction>
</comment>
<dbReference type="CDD" id="cd00082">
    <property type="entry name" value="HisKA"/>
    <property type="match status" value="1"/>
</dbReference>
<dbReference type="Pfam" id="PF02518">
    <property type="entry name" value="HATPase_c"/>
    <property type="match status" value="1"/>
</dbReference>
<evidence type="ECO:0000256" key="1">
    <source>
        <dbReference type="ARBA" id="ARBA00000085"/>
    </source>
</evidence>
<dbReference type="InterPro" id="IPR003661">
    <property type="entry name" value="HisK_dim/P_dom"/>
</dbReference>
<dbReference type="SMART" id="SM00388">
    <property type="entry name" value="HisKA"/>
    <property type="match status" value="1"/>
</dbReference>
<keyword evidence="6" id="KW-0808">Transferase</keyword>
<keyword evidence="6" id="KW-0418">Kinase</keyword>
<reference evidence="6 7" key="1">
    <citation type="submission" date="2016-10" db="EMBL/GenBank/DDBJ databases">
        <authorList>
            <person name="de Groot N.N."/>
        </authorList>
    </citation>
    <scope>NUCLEOTIDE SEQUENCE [LARGE SCALE GENOMIC DNA]</scope>
    <source>
        <strain evidence="6 7">DSM 16619</strain>
    </source>
</reference>
<evidence type="ECO:0000313" key="6">
    <source>
        <dbReference type="EMBL" id="SDE60433.1"/>
    </source>
</evidence>
<dbReference type="InterPro" id="IPR005467">
    <property type="entry name" value="His_kinase_dom"/>
</dbReference>
<dbReference type="Proteomes" id="UP000198781">
    <property type="component" value="Unassembled WGS sequence"/>
</dbReference>
<sequence>MRLATFIEASREPILKAAAAYARTIPALSKTDESVLRDHLPHLLAAISADLRTAQSRSESITKSLGDEPPATAETSAQTHGLLRAKLGITIEELVAEFRAMRSSILRLWLEAHPADVHAIEDIARFNEAIDQAVAESVQFFAQERERWRQIFLGILGHDLRGPLTAISLTVELMRARESAPPANIDLLSRGVKRMASLLDSLLEYNRAGFATGMALQCKRVDLAVSCLEEIDLLRVAHPAAIIEFHARGNTEAQADASRVREALSNLVSNAVKHGLPQQEPIVVDVTGDETVVRIQVTNAGDIPPGEIELLFEPLRQREILSPRADRTHLGLGLFIVRQIARAHHGDAVGVSSGGKVRFTVEIPKVFVPDKVEASASSLFSQSPP</sequence>
<dbReference type="PANTHER" id="PTHR43547:SF2">
    <property type="entry name" value="HYBRID SIGNAL TRANSDUCTION HISTIDINE KINASE C"/>
    <property type="match status" value="1"/>
</dbReference>
<keyword evidence="7" id="KW-1185">Reference proteome</keyword>
<protein>
    <recommendedName>
        <fullName evidence="2">histidine kinase</fullName>
        <ecNumber evidence="2">2.7.13.3</ecNumber>
    </recommendedName>
</protein>
<proteinExistence type="predicted"/>
<dbReference type="Pfam" id="PF14361">
    <property type="entry name" value="RsbRD_N"/>
    <property type="match status" value="1"/>
</dbReference>
<dbReference type="SUPFAM" id="SSF47384">
    <property type="entry name" value="Homodimeric domain of signal transducing histidine kinase"/>
    <property type="match status" value="1"/>
</dbReference>
<dbReference type="InterPro" id="IPR025751">
    <property type="entry name" value="RsbRD_N_dom"/>
</dbReference>
<organism evidence="6 7">
    <name type="scientific">Paracidovorax valerianellae</name>
    <dbReference type="NCBI Taxonomy" id="187868"/>
    <lineage>
        <taxon>Bacteria</taxon>
        <taxon>Pseudomonadati</taxon>
        <taxon>Pseudomonadota</taxon>
        <taxon>Betaproteobacteria</taxon>
        <taxon>Burkholderiales</taxon>
        <taxon>Comamonadaceae</taxon>
        <taxon>Paracidovorax</taxon>
    </lineage>
</organism>
<accession>A0A1G7E9X4</accession>
<evidence type="ECO:0000256" key="2">
    <source>
        <dbReference type="ARBA" id="ARBA00012438"/>
    </source>
</evidence>
<keyword evidence="3" id="KW-0597">Phosphoprotein</keyword>
<dbReference type="Gene3D" id="3.30.565.10">
    <property type="entry name" value="Histidine kinase-like ATPase, C-terminal domain"/>
    <property type="match status" value="1"/>
</dbReference>
<dbReference type="PROSITE" id="PS50109">
    <property type="entry name" value="HIS_KIN"/>
    <property type="match status" value="1"/>
</dbReference>
<dbReference type="GO" id="GO:0000155">
    <property type="term" value="F:phosphorelay sensor kinase activity"/>
    <property type="evidence" value="ECO:0007669"/>
    <property type="project" value="InterPro"/>
</dbReference>
<dbReference type="EMBL" id="FMZC01000022">
    <property type="protein sequence ID" value="SDE60433.1"/>
    <property type="molecule type" value="Genomic_DNA"/>
</dbReference>
<dbReference type="STRING" id="187868.SAMN05192589_12236"/>
<dbReference type="EC" id="2.7.13.3" evidence="2"/>
<dbReference type="Pfam" id="PF00512">
    <property type="entry name" value="HisKA"/>
    <property type="match status" value="1"/>
</dbReference>
<evidence type="ECO:0000313" key="7">
    <source>
        <dbReference type="Proteomes" id="UP000198781"/>
    </source>
</evidence>
<dbReference type="OrthoDB" id="9812260at2"/>
<dbReference type="RefSeq" id="WP_092745920.1">
    <property type="nucleotide sequence ID" value="NZ_FMZC01000022.1"/>
</dbReference>
<dbReference type="AlphaFoldDB" id="A0A1G7E9X4"/>
<name>A0A1G7E9X4_9BURK</name>
<dbReference type="PANTHER" id="PTHR43547">
    <property type="entry name" value="TWO-COMPONENT HISTIDINE KINASE"/>
    <property type="match status" value="1"/>
</dbReference>
<dbReference type="InterPro" id="IPR036097">
    <property type="entry name" value="HisK_dim/P_sf"/>
</dbReference>
<evidence type="ECO:0000259" key="5">
    <source>
        <dbReference type="PROSITE" id="PS50109"/>
    </source>
</evidence>
<feature type="domain" description="Histidine kinase" evidence="5">
    <location>
        <begin position="155"/>
        <end position="367"/>
    </location>
</feature>
<feature type="region of interest" description="Disordered" evidence="4">
    <location>
        <begin position="58"/>
        <end position="77"/>
    </location>
</feature>
<dbReference type="Gene3D" id="1.10.287.130">
    <property type="match status" value="1"/>
</dbReference>
<evidence type="ECO:0000256" key="3">
    <source>
        <dbReference type="ARBA" id="ARBA00022553"/>
    </source>
</evidence>